<keyword evidence="2" id="KW-1185">Reference proteome</keyword>
<dbReference type="Proteomes" id="UP001497522">
    <property type="component" value="Chromosome 2"/>
</dbReference>
<evidence type="ECO:0000313" key="1">
    <source>
        <dbReference type="EMBL" id="CAK9870881.1"/>
    </source>
</evidence>
<reference evidence="1 2" key="1">
    <citation type="submission" date="2024-03" db="EMBL/GenBank/DDBJ databases">
        <authorList>
            <consortium name="ELIXIR-Norway"/>
            <consortium name="Elixir Norway"/>
        </authorList>
    </citation>
    <scope>NUCLEOTIDE SEQUENCE [LARGE SCALE GENOMIC DNA]</scope>
</reference>
<evidence type="ECO:0000313" key="2">
    <source>
        <dbReference type="Proteomes" id="UP001497522"/>
    </source>
</evidence>
<accession>A0ABP1B742</accession>
<gene>
    <name evidence="1" type="ORF">CSSPJE1EN2_LOCUS13549</name>
</gene>
<organism evidence="1 2">
    <name type="scientific">Sphagnum jensenii</name>
    <dbReference type="NCBI Taxonomy" id="128206"/>
    <lineage>
        <taxon>Eukaryota</taxon>
        <taxon>Viridiplantae</taxon>
        <taxon>Streptophyta</taxon>
        <taxon>Embryophyta</taxon>
        <taxon>Bryophyta</taxon>
        <taxon>Sphagnophytina</taxon>
        <taxon>Sphagnopsida</taxon>
        <taxon>Sphagnales</taxon>
        <taxon>Sphagnaceae</taxon>
        <taxon>Sphagnum</taxon>
    </lineage>
</organism>
<dbReference type="EMBL" id="OZ023703">
    <property type="protein sequence ID" value="CAK9870881.1"/>
    <property type="molecule type" value="Genomic_DNA"/>
</dbReference>
<sequence length="69" mass="7652">MHVGDRTLCISFLPCTQPSTIEEPAEVSRIVGRESVTGMQVRDVRSVHKTGFLQCCSWLAVEAVQQFVS</sequence>
<protein>
    <submittedName>
        <fullName evidence="1">Uncharacterized protein</fullName>
    </submittedName>
</protein>
<proteinExistence type="predicted"/>
<name>A0ABP1B742_9BRYO</name>